<dbReference type="Proteomes" id="UP000541444">
    <property type="component" value="Unassembled WGS sequence"/>
</dbReference>
<evidence type="ECO:0000313" key="2">
    <source>
        <dbReference type="EMBL" id="KAF6170682.1"/>
    </source>
</evidence>
<dbReference type="OrthoDB" id="10255000at2759"/>
<keyword evidence="1" id="KW-0175">Coiled coil</keyword>
<accession>A0A7J7NUM7</accession>
<proteinExistence type="predicted"/>
<evidence type="ECO:0000313" key="3">
    <source>
        <dbReference type="Proteomes" id="UP000541444"/>
    </source>
</evidence>
<name>A0A7J7NUM7_9MAGN</name>
<keyword evidence="3" id="KW-1185">Reference proteome</keyword>
<reference evidence="2 3" key="1">
    <citation type="journal article" date="2020" name="IScience">
        <title>Genome Sequencing of the Endangered Kingdonia uniflora (Circaeasteraceae, Ranunculales) Reveals Potential Mechanisms of Evolutionary Specialization.</title>
        <authorList>
            <person name="Sun Y."/>
            <person name="Deng T."/>
            <person name="Zhang A."/>
            <person name="Moore M.J."/>
            <person name="Landis J.B."/>
            <person name="Lin N."/>
            <person name="Zhang H."/>
            <person name="Zhang X."/>
            <person name="Huang J."/>
            <person name="Zhang X."/>
            <person name="Sun H."/>
            <person name="Wang H."/>
        </authorList>
    </citation>
    <scope>NUCLEOTIDE SEQUENCE [LARGE SCALE GENOMIC DNA]</scope>
    <source>
        <strain evidence="2">TB1705</strain>
        <tissue evidence="2">Leaf</tissue>
    </source>
</reference>
<dbReference type="AlphaFoldDB" id="A0A7J7NUM7"/>
<dbReference type="EMBL" id="JACGCM010000560">
    <property type="protein sequence ID" value="KAF6170682.1"/>
    <property type="molecule type" value="Genomic_DNA"/>
</dbReference>
<organism evidence="2 3">
    <name type="scientific">Kingdonia uniflora</name>
    <dbReference type="NCBI Taxonomy" id="39325"/>
    <lineage>
        <taxon>Eukaryota</taxon>
        <taxon>Viridiplantae</taxon>
        <taxon>Streptophyta</taxon>
        <taxon>Embryophyta</taxon>
        <taxon>Tracheophyta</taxon>
        <taxon>Spermatophyta</taxon>
        <taxon>Magnoliopsida</taxon>
        <taxon>Ranunculales</taxon>
        <taxon>Circaeasteraceae</taxon>
        <taxon>Kingdonia</taxon>
    </lineage>
</organism>
<comment type="caution">
    <text evidence="2">The sequence shown here is derived from an EMBL/GenBank/DDBJ whole genome shotgun (WGS) entry which is preliminary data.</text>
</comment>
<feature type="coiled-coil region" evidence="1">
    <location>
        <begin position="15"/>
        <end position="72"/>
    </location>
</feature>
<gene>
    <name evidence="2" type="ORF">GIB67_015634</name>
</gene>
<evidence type="ECO:0000256" key="1">
    <source>
        <dbReference type="SAM" id="Coils"/>
    </source>
</evidence>
<protein>
    <submittedName>
        <fullName evidence="2">Uncharacterized protein</fullName>
    </submittedName>
</protein>
<feature type="coiled-coil region" evidence="1">
    <location>
        <begin position="255"/>
        <end position="304"/>
    </location>
</feature>
<sequence>MLEESDKIAERADLRQRFEVEADLLEEQYRGKAREKMVAVMEDEFKKLEGEKDQLEEKLTRERVDFQLEREKEKEVAALKPKQVRAESEAEAERLVTASTISWNNLAVKLDQLRYTKAEIMVFSDGNYEEMEIMDEEEVMERECGLNTAEKTDADNQETINQEIENSRFRVVDLEGLLEVEIKSSAELQKELDTARESEEQTLLYNAKYAEEYEALISQYEDRLDDNMKLFLKLEEAKRQVEEKTAIILSRDLALNQLTSELAELKKKAASSSRHEAELVEYRIRALNEEISNMKCNIRALNEL</sequence>